<feature type="transmembrane region" description="Helical" evidence="1">
    <location>
        <begin position="239"/>
        <end position="258"/>
    </location>
</feature>
<dbReference type="EMBL" id="BJXN01000006">
    <property type="protein sequence ID" value="GEM89681.1"/>
    <property type="molecule type" value="Genomic_DNA"/>
</dbReference>
<dbReference type="RefSeq" id="WP_147146717.1">
    <property type="nucleotide sequence ID" value="NZ_BJXN01000006.1"/>
</dbReference>
<dbReference type="InterPro" id="IPR000620">
    <property type="entry name" value="EamA_dom"/>
</dbReference>
<dbReference type="OrthoDB" id="9799821at2"/>
<dbReference type="InterPro" id="IPR052756">
    <property type="entry name" value="Alkyne_AA_exporter"/>
</dbReference>
<evidence type="ECO:0000313" key="4">
    <source>
        <dbReference type="Proteomes" id="UP000321827"/>
    </source>
</evidence>
<proteinExistence type="predicted"/>
<feature type="transmembrane region" description="Helical" evidence="1">
    <location>
        <begin position="178"/>
        <end position="195"/>
    </location>
</feature>
<feature type="transmembrane region" description="Helical" evidence="1">
    <location>
        <begin position="264"/>
        <end position="284"/>
    </location>
</feature>
<keyword evidence="1" id="KW-1133">Transmembrane helix</keyword>
<dbReference type="SUPFAM" id="SSF103481">
    <property type="entry name" value="Multidrug resistance efflux transporter EmrE"/>
    <property type="match status" value="2"/>
</dbReference>
<feature type="transmembrane region" description="Helical" evidence="1">
    <location>
        <begin position="149"/>
        <end position="166"/>
    </location>
</feature>
<dbReference type="AlphaFoldDB" id="A0A511RJ59"/>
<dbReference type="PANTHER" id="PTHR12715">
    <property type="entry name" value="TRANSPORTER, DRUG/METABOLITE EXPORTER FAMILY"/>
    <property type="match status" value="1"/>
</dbReference>
<dbReference type="Gene3D" id="1.10.3730.20">
    <property type="match status" value="2"/>
</dbReference>
<name>A0A511RJ59_9DEIN</name>
<feature type="domain" description="EamA" evidence="2">
    <location>
        <begin position="10"/>
        <end position="136"/>
    </location>
</feature>
<organism evidence="3 4">
    <name type="scientific">Oceanithermus desulfurans NBRC 100063</name>
    <dbReference type="NCBI Taxonomy" id="1227550"/>
    <lineage>
        <taxon>Bacteria</taxon>
        <taxon>Thermotogati</taxon>
        <taxon>Deinococcota</taxon>
        <taxon>Deinococci</taxon>
        <taxon>Thermales</taxon>
        <taxon>Thermaceae</taxon>
        <taxon>Oceanithermus</taxon>
    </lineage>
</organism>
<sequence length="293" mass="30542">MDLTTLSALAFTLVLWASAFAGIRAGLEGYGPAHLALLRFLVASSTLVVYAALARVRPPRRVDLGRIALLGFLGITVYHVALNYGELTVSAGAASLLIASGPIFTALLAVSFLGERLTPLGWAGIGLGFAGVALIALGEGGGLRFSPGAFWIVLAAFSTSLYFVFQMPLHGRYTPLEVTAYTLWAGTLWMLPLLPGLPAELAAAPPAATWSVVYLGVGPGMLAYVAWTFALSRAPASRVTSFLYLSPALAIVIAWVWLGEWPSLLAVVGGAVAIVGVLVTQYAGRAPASRGIS</sequence>
<dbReference type="Proteomes" id="UP000321827">
    <property type="component" value="Unassembled WGS sequence"/>
</dbReference>
<gene>
    <name evidence="3" type="ORF">ODE01S_11150</name>
</gene>
<comment type="caution">
    <text evidence="3">The sequence shown here is derived from an EMBL/GenBank/DDBJ whole genome shotgun (WGS) entry which is preliminary data.</text>
</comment>
<reference evidence="3 4" key="1">
    <citation type="submission" date="2019-07" db="EMBL/GenBank/DDBJ databases">
        <title>Whole genome shotgun sequence of Oceanithermus desulfurans NBRC 100063.</title>
        <authorList>
            <person name="Hosoyama A."/>
            <person name="Uohara A."/>
            <person name="Ohji S."/>
            <person name="Ichikawa N."/>
        </authorList>
    </citation>
    <scope>NUCLEOTIDE SEQUENCE [LARGE SCALE GENOMIC DNA]</scope>
    <source>
        <strain evidence="3 4">NBRC 100063</strain>
    </source>
</reference>
<evidence type="ECO:0000259" key="2">
    <source>
        <dbReference type="Pfam" id="PF00892"/>
    </source>
</evidence>
<evidence type="ECO:0000256" key="1">
    <source>
        <dbReference type="SAM" id="Phobius"/>
    </source>
</evidence>
<dbReference type="InterPro" id="IPR037185">
    <property type="entry name" value="EmrE-like"/>
</dbReference>
<feature type="transmembrane region" description="Helical" evidence="1">
    <location>
        <begin position="93"/>
        <end position="113"/>
    </location>
</feature>
<feature type="transmembrane region" description="Helical" evidence="1">
    <location>
        <begin position="64"/>
        <end position="81"/>
    </location>
</feature>
<dbReference type="PANTHER" id="PTHR12715:SF4">
    <property type="entry name" value="EAMA DOMAIN-CONTAINING PROTEIN"/>
    <property type="match status" value="1"/>
</dbReference>
<dbReference type="Pfam" id="PF00892">
    <property type="entry name" value="EamA"/>
    <property type="match status" value="2"/>
</dbReference>
<feature type="transmembrane region" description="Helical" evidence="1">
    <location>
        <begin position="120"/>
        <end position="137"/>
    </location>
</feature>
<keyword evidence="1" id="KW-0472">Membrane</keyword>
<feature type="transmembrane region" description="Helical" evidence="1">
    <location>
        <begin position="31"/>
        <end position="52"/>
    </location>
</feature>
<keyword evidence="1" id="KW-0812">Transmembrane</keyword>
<protein>
    <submittedName>
        <fullName evidence="3">Membrane protein</fullName>
    </submittedName>
</protein>
<dbReference type="GO" id="GO:0016020">
    <property type="term" value="C:membrane"/>
    <property type="evidence" value="ECO:0007669"/>
    <property type="project" value="InterPro"/>
</dbReference>
<accession>A0A511RJ59</accession>
<feature type="domain" description="EamA" evidence="2">
    <location>
        <begin position="147"/>
        <end position="280"/>
    </location>
</feature>
<evidence type="ECO:0000313" key="3">
    <source>
        <dbReference type="EMBL" id="GEM89681.1"/>
    </source>
</evidence>
<feature type="transmembrane region" description="Helical" evidence="1">
    <location>
        <begin position="207"/>
        <end position="227"/>
    </location>
</feature>